<evidence type="ECO:0000313" key="3">
    <source>
        <dbReference type="Proteomes" id="UP000324800"/>
    </source>
</evidence>
<proteinExistence type="predicted"/>
<sequence length="177" mass="20083">MDIDAPVDFKENSETGAFFPTEYLPPGFFTSKHKSALYSLNSQPAFSIRMPLSKFKQLSNSIFPNSTSGQTHETFDEDEEPIETEEKQLQPRRILRATDLGKLRGISVNKKLKTKHFKHLHNTSHGAKGSKFFQRTSHVSSSKNQQFARAVAPMTDAPRLNTYSKSPHQTHKTIKPH</sequence>
<feature type="region of interest" description="Disordered" evidence="1">
    <location>
        <begin position="120"/>
        <end position="177"/>
    </location>
</feature>
<organism evidence="2 3">
    <name type="scientific">Streblomastix strix</name>
    <dbReference type="NCBI Taxonomy" id="222440"/>
    <lineage>
        <taxon>Eukaryota</taxon>
        <taxon>Metamonada</taxon>
        <taxon>Preaxostyla</taxon>
        <taxon>Oxymonadida</taxon>
        <taxon>Streblomastigidae</taxon>
        <taxon>Streblomastix</taxon>
    </lineage>
</organism>
<comment type="caution">
    <text evidence="2">The sequence shown here is derived from an EMBL/GenBank/DDBJ whole genome shotgun (WGS) entry which is preliminary data.</text>
</comment>
<evidence type="ECO:0000256" key="1">
    <source>
        <dbReference type="SAM" id="MobiDB-lite"/>
    </source>
</evidence>
<feature type="compositionally biased region" description="Polar residues" evidence="1">
    <location>
        <begin position="133"/>
        <end position="147"/>
    </location>
</feature>
<dbReference type="Proteomes" id="UP000324800">
    <property type="component" value="Unassembled WGS sequence"/>
</dbReference>
<evidence type="ECO:0000313" key="2">
    <source>
        <dbReference type="EMBL" id="KAA6401701.1"/>
    </source>
</evidence>
<accession>A0A5J4X373</accession>
<feature type="region of interest" description="Disordered" evidence="1">
    <location>
        <begin position="66"/>
        <end position="88"/>
    </location>
</feature>
<reference evidence="2 3" key="1">
    <citation type="submission" date="2019-03" db="EMBL/GenBank/DDBJ databases">
        <title>Single cell metagenomics reveals metabolic interactions within the superorganism composed of flagellate Streblomastix strix and complex community of Bacteroidetes bacteria on its surface.</title>
        <authorList>
            <person name="Treitli S.C."/>
            <person name="Kolisko M."/>
            <person name="Husnik F."/>
            <person name="Keeling P."/>
            <person name="Hampl V."/>
        </authorList>
    </citation>
    <scope>NUCLEOTIDE SEQUENCE [LARGE SCALE GENOMIC DNA]</scope>
    <source>
        <strain evidence="2">ST1C</strain>
    </source>
</reference>
<dbReference type="AlphaFoldDB" id="A0A5J4X373"/>
<name>A0A5J4X373_9EUKA</name>
<dbReference type="EMBL" id="SNRW01000347">
    <property type="protein sequence ID" value="KAA6401701.1"/>
    <property type="molecule type" value="Genomic_DNA"/>
</dbReference>
<gene>
    <name evidence="2" type="ORF">EZS28_002770</name>
</gene>
<protein>
    <submittedName>
        <fullName evidence="2">Uncharacterized protein</fullName>
    </submittedName>
</protein>
<feature type="compositionally biased region" description="Basic residues" evidence="1">
    <location>
        <begin position="168"/>
        <end position="177"/>
    </location>
</feature>